<dbReference type="InterPro" id="IPR025252">
    <property type="entry name" value="DUF4200"/>
</dbReference>
<dbReference type="Proteomes" id="UP000272942">
    <property type="component" value="Unassembled WGS sequence"/>
</dbReference>
<evidence type="ECO:0000313" key="6">
    <source>
        <dbReference type="WBParaSite" id="ECPE_0000001901-mRNA-1"/>
    </source>
</evidence>
<feature type="coiled-coil region" evidence="2">
    <location>
        <begin position="114"/>
        <end position="180"/>
    </location>
</feature>
<evidence type="ECO:0000313" key="5">
    <source>
        <dbReference type="Proteomes" id="UP000272942"/>
    </source>
</evidence>
<accession>A0A182ZZ85</accession>
<evidence type="ECO:0000259" key="3">
    <source>
        <dbReference type="Pfam" id="PF13863"/>
    </source>
</evidence>
<keyword evidence="1 2" id="KW-0175">Coiled coil</keyword>
<keyword evidence="5" id="KW-1185">Reference proteome</keyword>
<organism evidence="6">
    <name type="scientific">Echinostoma caproni</name>
    <dbReference type="NCBI Taxonomy" id="27848"/>
    <lineage>
        <taxon>Eukaryota</taxon>
        <taxon>Metazoa</taxon>
        <taxon>Spiralia</taxon>
        <taxon>Lophotrochozoa</taxon>
        <taxon>Platyhelminthes</taxon>
        <taxon>Trematoda</taxon>
        <taxon>Digenea</taxon>
        <taxon>Plagiorchiida</taxon>
        <taxon>Echinostomata</taxon>
        <taxon>Echinostomatoidea</taxon>
        <taxon>Echinostomatidae</taxon>
        <taxon>Echinostoma</taxon>
    </lineage>
</organism>
<reference evidence="6" key="1">
    <citation type="submission" date="2016-06" db="UniProtKB">
        <authorList>
            <consortium name="WormBaseParasite"/>
        </authorList>
    </citation>
    <scope>IDENTIFICATION</scope>
</reference>
<gene>
    <name evidence="4" type="ORF">ECPE_LOCUS20</name>
</gene>
<proteinExistence type="predicted"/>
<evidence type="ECO:0000256" key="2">
    <source>
        <dbReference type="SAM" id="Coils"/>
    </source>
</evidence>
<name>A0A182ZZ85_9TREM</name>
<dbReference type="PANTHER" id="PTHR21683:SF18">
    <property type="entry name" value="COILED-COIL DOMAIN-CONTAINING PROTEIN 42 HOMOLOG"/>
    <property type="match status" value="1"/>
</dbReference>
<dbReference type="PANTHER" id="PTHR21683">
    <property type="entry name" value="COILED-COIL DOMAIN-CONTAINING PROTEIN 42 LIKE-2-LIKE-RELATED"/>
    <property type="match status" value="1"/>
</dbReference>
<dbReference type="EMBL" id="UZAN01000037">
    <property type="protein sequence ID" value="VDP13866.1"/>
    <property type="molecule type" value="Genomic_DNA"/>
</dbReference>
<evidence type="ECO:0000256" key="1">
    <source>
        <dbReference type="ARBA" id="ARBA00023054"/>
    </source>
</evidence>
<protein>
    <submittedName>
        <fullName evidence="6">DUF4200 domain-containing protein</fullName>
    </submittedName>
</protein>
<sequence>MVLSSERRNNLKQELEHLHQRQLKSEAIVRDNDNKRWRALQKFCEDNHLCSVRKKEKHMLNTELRQAKQLYSELNAKVEDLRKYEQYMLSVIASLPKDYIKLADNVLAGLMMRYNTLYETNSSLRREMEEKSEEVRIAQTNLRNLIEAHGILLFGKNSELSELYTQREKANDLFQSAEQALVHTHDEVLHQMDTIFASKFHAAFLSPPRVLNSD</sequence>
<evidence type="ECO:0000313" key="4">
    <source>
        <dbReference type="EMBL" id="VDP13866.1"/>
    </source>
</evidence>
<dbReference type="GO" id="GO:0005856">
    <property type="term" value="C:cytoskeleton"/>
    <property type="evidence" value="ECO:0007669"/>
    <property type="project" value="UniProtKB-ARBA"/>
</dbReference>
<dbReference type="InterPro" id="IPR051147">
    <property type="entry name" value="CFAP_domain-containing"/>
</dbReference>
<dbReference type="WBParaSite" id="ECPE_0000001901-mRNA-1">
    <property type="protein sequence ID" value="ECPE_0000001901-mRNA-1"/>
    <property type="gene ID" value="ECPE_0000001901"/>
</dbReference>
<dbReference type="AlphaFoldDB" id="A0A182ZZ85"/>
<feature type="domain" description="DUF4200" evidence="3">
    <location>
        <begin position="3"/>
        <end position="92"/>
    </location>
</feature>
<dbReference type="OrthoDB" id="2134857at2759"/>
<feature type="coiled-coil region" evidence="2">
    <location>
        <begin position="57"/>
        <end position="84"/>
    </location>
</feature>
<dbReference type="Pfam" id="PF13863">
    <property type="entry name" value="DUF4200"/>
    <property type="match status" value="1"/>
</dbReference>
<reference evidence="4 5" key="2">
    <citation type="submission" date="2018-11" db="EMBL/GenBank/DDBJ databases">
        <authorList>
            <consortium name="Pathogen Informatics"/>
        </authorList>
    </citation>
    <scope>NUCLEOTIDE SEQUENCE [LARGE SCALE GENOMIC DNA]</scope>
    <source>
        <strain evidence="4 5">Egypt</strain>
    </source>
</reference>